<dbReference type="AlphaFoldDB" id="A0A2V5HAB1"/>
<accession>A0A2V5HAB1</accession>
<keyword evidence="3" id="KW-1185">Reference proteome</keyword>
<evidence type="ECO:0000256" key="1">
    <source>
        <dbReference type="SAM" id="Phobius"/>
    </source>
</evidence>
<reference evidence="2 3" key="1">
    <citation type="submission" date="2018-02" db="EMBL/GenBank/DDBJ databases">
        <title>The genomes of Aspergillus section Nigri reveals drivers in fungal speciation.</title>
        <authorList>
            <consortium name="DOE Joint Genome Institute"/>
            <person name="Vesth T.C."/>
            <person name="Nybo J."/>
            <person name="Theobald S."/>
            <person name="Brandl J."/>
            <person name="Frisvad J.C."/>
            <person name="Nielsen K.F."/>
            <person name="Lyhne E.K."/>
            <person name="Kogle M.E."/>
            <person name="Kuo A."/>
            <person name="Riley R."/>
            <person name="Clum A."/>
            <person name="Nolan M."/>
            <person name="Lipzen A."/>
            <person name="Salamov A."/>
            <person name="Henrissat B."/>
            <person name="Wiebenga A."/>
            <person name="De vries R.P."/>
            <person name="Grigoriev I.V."/>
            <person name="Mortensen U.H."/>
            <person name="Andersen M.R."/>
            <person name="Baker S.E."/>
        </authorList>
    </citation>
    <scope>NUCLEOTIDE SEQUENCE [LARGE SCALE GENOMIC DNA]</scope>
    <source>
        <strain evidence="2 3">CBS 115571</strain>
    </source>
</reference>
<name>A0A2V5HAB1_ASPV1</name>
<keyword evidence="1" id="KW-1133">Transmembrane helix</keyword>
<dbReference type="EMBL" id="KZ825136">
    <property type="protein sequence ID" value="PYI19222.1"/>
    <property type="molecule type" value="Genomic_DNA"/>
</dbReference>
<proteinExistence type="predicted"/>
<dbReference type="Proteomes" id="UP000249829">
    <property type="component" value="Unassembled WGS sequence"/>
</dbReference>
<evidence type="ECO:0000313" key="2">
    <source>
        <dbReference type="EMBL" id="PYI19222.1"/>
    </source>
</evidence>
<gene>
    <name evidence="2" type="ORF">BO99DRAFT_402841</name>
</gene>
<evidence type="ECO:0000313" key="3">
    <source>
        <dbReference type="Proteomes" id="UP000249829"/>
    </source>
</evidence>
<keyword evidence="1" id="KW-0472">Membrane</keyword>
<protein>
    <submittedName>
        <fullName evidence="2">Uncharacterized protein</fullName>
    </submittedName>
</protein>
<feature type="transmembrane region" description="Helical" evidence="1">
    <location>
        <begin position="64"/>
        <end position="85"/>
    </location>
</feature>
<organism evidence="2 3">
    <name type="scientific">Aspergillus violaceofuscus (strain CBS 115571)</name>
    <dbReference type="NCBI Taxonomy" id="1450538"/>
    <lineage>
        <taxon>Eukaryota</taxon>
        <taxon>Fungi</taxon>
        <taxon>Dikarya</taxon>
        <taxon>Ascomycota</taxon>
        <taxon>Pezizomycotina</taxon>
        <taxon>Eurotiomycetes</taxon>
        <taxon>Eurotiomycetidae</taxon>
        <taxon>Eurotiales</taxon>
        <taxon>Aspergillaceae</taxon>
        <taxon>Aspergillus</taxon>
    </lineage>
</organism>
<keyword evidence="1" id="KW-0812">Transmembrane</keyword>
<sequence length="86" mass="8939">MVWFRLGSTILSLPIQGLDNSWPTFISGSTYEGSISDNQSINLYRLPPAGRLHPFRSIPSIPPAAATAATTAAAAAAVAVVLVTAT</sequence>